<evidence type="ECO:0000313" key="11">
    <source>
        <dbReference type="Proteomes" id="UP000184694"/>
    </source>
</evidence>
<feature type="transmembrane region" description="Helical" evidence="9">
    <location>
        <begin position="67"/>
        <end position="84"/>
    </location>
</feature>
<keyword evidence="6 8" id="KW-0408">Iron</keyword>
<dbReference type="InterPro" id="IPR034804">
    <property type="entry name" value="SQR/QFR_C/D"/>
</dbReference>
<dbReference type="Gene3D" id="1.20.1300.10">
    <property type="entry name" value="Fumarate reductase/succinate dehydrogenase, transmembrane subunit"/>
    <property type="match status" value="1"/>
</dbReference>
<keyword evidence="5 9" id="KW-1133">Transmembrane helix</keyword>
<evidence type="ECO:0000313" key="10">
    <source>
        <dbReference type="EMBL" id="SIO38571.1"/>
    </source>
</evidence>
<dbReference type="GO" id="GO:0046872">
    <property type="term" value="F:metal ion binding"/>
    <property type="evidence" value="ECO:0007669"/>
    <property type="project" value="UniProtKB-KW"/>
</dbReference>
<dbReference type="InterPro" id="IPR000701">
    <property type="entry name" value="SuccDH_FuR_B_TM-su"/>
</dbReference>
<dbReference type="Pfam" id="PF01127">
    <property type="entry name" value="Sdh_cyt"/>
    <property type="match status" value="1"/>
</dbReference>
<feature type="binding site" description="axial binding residue" evidence="8">
    <location>
        <position position="38"/>
    </location>
    <ligand>
        <name>heme b</name>
        <dbReference type="ChEBI" id="CHEBI:60344"/>
        <label>bD</label>
    </ligand>
    <ligandPart>
        <name>Fe</name>
        <dbReference type="ChEBI" id="CHEBI:18248"/>
    </ligandPart>
</feature>
<dbReference type="InterPro" id="IPR004224">
    <property type="entry name" value="Fum_red_B_TM"/>
</dbReference>
<evidence type="ECO:0000256" key="9">
    <source>
        <dbReference type="SAM" id="Phobius"/>
    </source>
</evidence>
<keyword evidence="2 8" id="KW-0349">Heme</keyword>
<evidence type="ECO:0000256" key="2">
    <source>
        <dbReference type="ARBA" id="ARBA00022617"/>
    </source>
</evidence>
<dbReference type="SUPFAM" id="SSF81343">
    <property type="entry name" value="Fumarate reductase respiratory complex transmembrane subunits"/>
    <property type="match status" value="1"/>
</dbReference>
<feature type="binding site" description="axial binding residue" evidence="8">
    <location>
        <position position="79"/>
    </location>
    <ligand>
        <name>heme b</name>
        <dbReference type="ChEBI" id="CHEBI:60344"/>
        <label>bD</label>
    </ligand>
    <ligandPart>
        <name>Fe</name>
        <dbReference type="ChEBI" id="CHEBI:18248"/>
    </ligandPart>
</feature>
<evidence type="ECO:0000256" key="1">
    <source>
        <dbReference type="ARBA" id="ARBA00004370"/>
    </source>
</evidence>
<keyword evidence="4 8" id="KW-0479">Metal-binding</keyword>
<proteinExistence type="predicted"/>
<evidence type="ECO:0000256" key="5">
    <source>
        <dbReference type="ARBA" id="ARBA00022989"/>
    </source>
</evidence>
<dbReference type="GO" id="GO:0006099">
    <property type="term" value="P:tricarboxylic acid cycle"/>
    <property type="evidence" value="ECO:0007669"/>
    <property type="project" value="InterPro"/>
</dbReference>
<dbReference type="RefSeq" id="WP_074217842.1">
    <property type="nucleotide sequence ID" value="NZ_FSRG01000008.1"/>
</dbReference>
<reference evidence="11" key="1">
    <citation type="submission" date="2016-11" db="EMBL/GenBank/DDBJ databases">
        <authorList>
            <person name="Varghese N."/>
            <person name="Submissions S."/>
        </authorList>
    </citation>
    <scope>NUCLEOTIDE SEQUENCE [LARGE SCALE GENOMIC DNA]</scope>
    <source>
        <strain evidence="11">DSM 17456</strain>
    </source>
</reference>
<dbReference type="OrthoDB" id="5345350at2"/>
<dbReference type="PIRSF" id="PIRSF000177">
    <property type="entry name" value="Fumar_rd_cyt_b"/>
    <property type="match status" value="1"/>
</dbReference>
<keyword evidence="11" id="KW-1185">Reference proteome</keyword>
<sequence length="221" mass="24996">MTSSTITLHVPTKTKTSGRLDFLQMLSGVLLILFLWAHMLLVSSVIISPSLMNAIAWFFEVTYMAQVGGPLIGILIFTHFLLAARKMPWKISESEAFIKHSIMMKHRDTWMWVAQVVTALIILIMAGIHMWVVLTDLPITAVKSAARIQHGGWLPFYLILLPVAESHVGIGFYRIGVKYGVITANNRTWYKRKEYALMGGFIFIGLITLVRFMYLPLHSGM</sequence>
<feature type="transmembrane region" description="Helical" evidence="9">
    <location>
        <begin position="22"/>
        <end position="47"/>
    </location>
</feature>
<evidence type="ECO:0000256" key="7">
    <source>
        <dbReference type="ARBA" id="ARBA00023136"/>
    </source>
</evidence>
<protein>
    <submittedName>
        <fullName evidence="10">Succinate dehydrogenase subunit C</fullName>
    </submittedName>
</protein>
<keyword evidence="3 9" id="KW-0812">Transmembrane</keyword>
<gene>
    <name evidence="10" type="ORF">SAMN02745161_3100</name>
</gene>
<dbReference type="Proteomes" id="UP000184694">
    <property type="component" value="Unassembled WGS sequence"/>
</dbReference>
<feature type="transmembrane region" description="Helical" evidence="9">
    <location>
        <begin position="195"/>
        <end position="214"/>
    </location>
</feature>
<feature type="transmembrane region" description="Helical" evidence="9">
    <location>
        <begin position="109"/>
        <end position="134"/>
    </location>
</feature>
<evidence type="ECO:0000256" key="3">
    <source>
        <dbReference type="ARBA" id="ARBA00022692"/>
    </source>
</evidence>
<feature type="binding site" description="axial binding residue" evidence="8">
    <location>
        <position position="167"/>
    </location>
    <ligand>
        <name>heme b</name>
        <dbReference type="ChEBI" id="CHEBI:60344"/>
        <label>bD</label>
    </ligand>
    <ligandPart>
        <name>Fe</name>
        <dbReference type="ChEBI" id="CHEBI:18248"/>
    </ligandPart>
</feature>
<keyword evidence="7 9" id="KW-0472">Membrane</keyword>
<dbReference type="EMBL" id="FSRG01000008">
    <property type="protein sequence ID" value="SIO38571.1"/>
    <property type="molecule type" value="Genomic_DNA"/>
</dbReference>
<dbReference type="STRING" id="1121457.SAMN02745161_3100"/>
<evidence type="ECO:0000256" key="8">
    <source>
        <dbReference type="PIRSR" id="PIRSR000177-1"/>
    </source>
</evidence>
<dbReference type="GO" id="GO:0016020">
    <property type="term" value="C:membrane"/>
    <property type="evidence" value="ECO:0007669"/>
    <property type="project" value="UniProtKB-SubCell"/>
</dbReference>
<feature type="transmembrane region" description="Helical" evidence="9">
    <location>
        <begin position="154"/>
        <end position="175"/>
    </location>
</feature>
<dbReference type="AlphaFoldDB" id="A0A1N6J2U4"/>
<evidence type="ECO:0000256" key="4">
    <source>
        <dbReference type="ARBA" id="ARBA00022723"/>
    </source>
</evidence>
<comment type="subcellular location">
    <subcellularLocation>
        <location evidence="1">Membrane</location>
    </subcellularLocation>
</comment>
<organism evidence="10 11">
    <name type="scientific">Halodesulfovibrio marinisediminis DSM 17456</name>
    <dbReference type="NCBI Taxonomy" id="1121457"/>
    <lineage>
        <taxon>Bacteria</taxon>
        <taxon>Pseudomonadati</taxon>
        <taxon>Thermodesulfobacteriota</taxon>
        <taxon>Desulfovibrionia</taxon>
        <taxon>Desulfovibrionales</taxon>
        <taxon>Desulfovibrionaceae</taxon>
        <taxon>Halodesulfovibrio</taxon>
    </lineage>
</organism>
<accession>A0A1N6J2U4</accession>
<name>A0A1N6J2U4_9BACT</name>
<feature type="binding site" description="axial binding residue" evidence="8">
    <location>
        <position position="129"/>
    </location>
    <ligand>
        <name>heme b</name>
        <dbReference type="ChEBI" id="CHEBI:60344"/>
        <label>bD</label>
    </ligand>
    <ligandPart>
        <name>Fe</name>
        <dbReference type="ChEBI" id="CHEBI:18248"/>
    </ligandPart>
</feature>
<evidence type="ECO:0000256" key="6">
    <source>
        <dbReference type="ARBA" id="ARBA00023004"/>
    </source>
</evidence>